<name>A0AAV2HA35_LYMST</name>
<feature type="non-terminal residue" evidence="3">
    <location>
        <position position="837"/>
    </location>
</feature>
<feature type="region of interest" description="Disordered" evidence="1">
    <location>
        <begin position="714"/>
        <end position="756"/>
    </location>
</feature>
<evidence type="ECO:0000256" key="1">
    <source>
        <dbReference type="SAM" id="MobiDB-lite"/>
    </source>
</evidence>
<protein>
    <submittedName>
        <fullName evidence="3">Uncharacterized protein</fullName>
    </submittedName>
</protein>
<reference evidence="3 4" key="1">
    <citation type="submission" date="2024-04" db="EMBL/GenBank/DDBJ databases">
        <authorList>
            <consortium name="Genoscope - CEA"/>
            <person name="William W."/>
        </authorList>
    </citation>
    <scope>NUCLEOTIDE SEQUENCE [LARGE SCALE GENOMIC DNA]</scope>
</reference>
<dbReference type="Proteomes" id="UP001497497">
    <property type="component" value="Unassembled WGS sequence"/>
</dbReference>
<evidence type="ECO:0000256" key="2">
    <source>
        <dbReference type="SAM" id="SignalP"/>
    </source>
</evidence>
<feature type="signal peptide" evidence="2">
    <location>
        <begin position="1"/>
        <end position="25"/>
    </location>
</feature>
<sequence length="837" mass="92425">MVACSTFSMLHIMTALCVVSGQVFSDDQRTEEITNKGVTPDHNVSVAGNGTQGTPFDDAGSRWTSGGSSLRNGGHGDLFLGTSPAQGESSDVLQARHSDVRANSQNDLAHSDILNIAQGVMSMTDAPNETKWIVSVPLNQNMDRAVPVPDNPGVEHDVKHMAENFEMEHSFKSLPDNPDIEHDMMSAPDKNKEIEQINFSLPLSYTWSAERRPTTDSLDVGMFKTSGSASARTLLVDDSDVIFMGRPPSRSTPLQGESIDEMKLANNEGSSKLLPSDGRNDLWPAVESLTSAENISAPDKDLGVFQTPESERIETNRNTGHETNEGLHTDLPSLPAAQLKSYSAEVDSRIGSERESEPHTVRNVELSSDVQGHGVLGKRIEATYGFHGNDHIKRLLDLDRQLELYKKEARDNATAEQLSSQLNSSGAVELPNDLVAPTSHGPNGDRLDILQTDGGHLYLWMTDAKDTPAKDSSLENKQLPGDILMYNSFHDNDPANRAADQHPRNEQLVPTEILSPLLSTGDAWNDGNNDPMQDSVLPYERRPQAPAPPQFFQSNLSTSDLGPGMKQNNHMGNQQDNQMGNHQNNQMGSQQDNQMDNQQANQMGSQQDNQMDNQQANQMGNQLDNRMGNQQANQMGNQQDNRMGNQQANQMGNQQANQMGNQQANQMGNQQDSNMGNHQDNQMGNPQDYQMENQPNEHFDKLLNQDANIQDHHQGNQMIKQQSNQESSHLNKPPGLTPREEAAETQRHDNGRSSFLETLDTPHRHLDQSSVKPYQQLDAILTNQPQQLDAILTNQPQQLDAILTNPSQQMDAIISNQPQQLDAILTNPSQQMDAIIS</sequence>
<feature type="chain" id="PRO_5043449700" evidence="2">
    <location>
        <begin position="26"/>
        <end position="837"/>
    </location>
</feature>
<feature type="compositionally biased region" description="Polar residues" evidence="1">
    <location>
        <begin position="715"/>
        <end position="730"/>
    </location>
</feature>
<dbReference type="EMBL" id="CAXITT010000071">
    <property type="protein sequence ID" value="CAL1530535.1"/>
    <property type="molecule type" value="Genomic_DNA"/>
</dbReference>
<feature type="compositionally biased region" description="Low complexity" evidence="1">
    <location>
        <begin position="567"/>
        <end position="671"/>
    </location>
</feature>
<organism evidence="3 4">
    <name type="scientific">Lymnaea stagnalis</name>
    <name type="common">Great pond snail</name>
    <name type="synonym">Helix stagnalis</name>
    <dbReference type="NCBI Taxonomy" id="6523"/>
    <lineage>
        <taxon>Eukaryota</taxon>
        <taxon>Metazoa</taxon>
        <taxon>Spiralia</taxon>
        <taxon>Lophotrochozoa</taxon>
        <taxon>Mollusca</taxon>
        <taxon>Gastropoda</taxon>
        <taxon>Heterobranchia</taxon>
        <taxon>Euthyneura</taxon>
        <taxon>Panpulmonata</taxon>
        <taxon>Hygrophila</taxon>
        <taxon>Lymnaeoidea</taxon>
        <taxon>Lymnaeidae</taxon>
        <taxon>Lymnaea</taxon>
    </lineage>
</organism>
<proteinExistence type="predicted"/>
<keyword evidence="2" id="KW-0732">Signal</keyword>
<evidence type="ECO:0000313" key="3">
    <source>
        <dbReference type="EMBL" id="CAL1530535.1"/>
    </source>
</evidence>
<feature type="region of interest" description="Disordered" evidence="1">
    <location>
        <begin position="484"/>
        <end position="506"/>
    </location>
</feature>
<feature type="compositionally biased region" description="Polar residues" evidence="1">
    <location>
        <begin position="672"/>
        <end position="693"/>
    </location>
</feature>
<feature type="compositionally biased region" description="Basic and acidic residues" evidence="1">
    <location>
        <begin position="346"/>
        <end position="361"/>
    </location>
</feature>
<keyword evidence="4" id="KW-1185">Reference proteome</keyword>
<feature type="compositionally biased region" description="Basic and acidic residues" evidence="1">
    <location>
        <begin position="738"/>
        <end position="751"/>
    </location>
</feature>
<gene>
    <name evidence="3" type="ORF">GSLYS_00004660001</name>
</gene>
<feature type="region of interest" description="Disordered" evidence="1">
    <location>
        <begin position="519"/>
        <end position="693"/>
    </location>
</feature>
<dbReference type="AlphaFoldDB" id="A0AAV2HA35"/>
<evidence type="ECO:0000313" key="4">
    <source>
        <dbReference type="Proteomes" id="UP001497497"/>
    </source>
</evidence>
<feature type="region of interest" description="Disordered" evidence="1">
    <location>
        <begin position="310"/>
        <end position="361"/>
    </location>
</feature>
<comment type="caution">
    <text evidence="3">The sequence shown here is derived from an EMBL/GenBank/DDBJ whole genome shotgun (WGS) entry which is preliminary data.</text>
</comment>
<accession>A0AAV2HA35</accession>
<feature type="region of interest" description="Disordered" evidence="1">
    <location>
        <begin position="33"/>
        <end position="68"/>
    </location>
</feature>
<feature type="compositionally biased region" description="Basic and acidic residues" evidence="1">
    <location>
        <begin position="310"/>
        <end position="328"/>
    </location>
</feature>
<feature type="compositionally biased region" description="Basic and acidic residues" evidence="1">
    <location>
        <begin position="490"/>
        <end position="505"/>
    </location>
</feature>